<dbReference type="InterPro" id="IPR006935">
    <property type="entry name" value="Helicase/UvrB_N"/>
</dbReference>
<dbReference type="PANTHER" id="PTHR47396:SF1">
    <property type="entry name" value="ATP-DEPENDENT HELICASE IRC3-RELATED"/>
    <property type="match status" value="1"/>
</dbReference>
<dbReference type="SUPFAM" id="SSF52540">
    <property type="entry name" value="P-loop containing nucleoside triphosphate hydrolases"/>
    <property type="match status" value="2"/>
</dbReference>
<dbReference type="AlphaFoldDB" id="A0A644TCS9"/>
<feature type="domain" description="Helicase/UvrB N-terminal" evidence="1">
    <location>
        <begin position="133"/>
        <end position="304"/>
    </location>
</feature>
<comment type="caution">
    <text evidence="2">The sequence shown here is derived from an EMBL/GenBank/DDBJ whole genome shotgun (WGS) entry which is preliminary data.</text>
</comment>
<dbReference type="GO" id="GO:0005829">
    <property type="term" value="C:cytosol"/>
    <property type="evidence" value="ECO:0007669"/>
    <property type="project" value="TreeGrafter"/>
</dbReference>
<dbReference type="GO" id="GO:0005524">
    <property type="term" value="F:ATP binding"/>
    <property type="evidence" value="ECO:0007669"/>
    <property type="project" value="InterPro"/>
</dbReference>
<proteinExistence type="predicted"/>
<dbReference type="Pfam" id="PF04851">
    <property type="entry name" value="ResIII"/>
    <property type="match status" value="1"/>
</dbReference>
<dbReference type="GO" id="GO:0003677">
    <property type="term" value="F:DNA binding"/>
    <property type="evidence" value="ECO:0007669"/>
    <property type="project" value="InterPro"/>
</dbReference>
<accession>A0A644TCS9</accession>
<dbReference type="NCBIfam" id="NF046055">
    <property type="entry name" value="restr_BPTD_3080"/>
    <property type="match status" value="1"/>
</dbReference>
<sequence>MQVVIENPILNSPFQEPTRHFRFSDEGITNDVVYTRRISSYFIPIAKPKKKGKSAQLAFDTEWTRDRIEENEFINRIRGRVSVWRKGNYEGITKTTRHLLEYWTNPERERKLFFCQIEALETAIYLTEVANKYGDSWIENSLRQFNADANPELFRIAFKMATGSGKTVVMAMLIAWHVLNKQSNPQDVRFSDTFLIVTPGITIRDRLRVLLPNDPQNYYRQRDILPPEWMEDLGKAKIIITNFHAFKPRELVNAGKLTKDILSKGQNNSFTETPDQMVRRVCRELGNKKNIIVINDEAHHCYRRRVDGDDINLTGEEKKEAEKRDEEARVWISGLEAVKAKIGVKATYDLSATPFFLRGSGYPEGTLFPWVVSDFSLIDAIECGIVKVPRVPVSDDSMINDLPTYRNIWALIRDHLPKKGRGSKDESGGEPKLPKELEGALYSLYGNYEKYYRKWEQNEESRAKGQTPPVFIVVCNNTNVSKLVYDWISGWGKKLPDDSNIIVPGNLPVFRNSDDGGNWLSTPNTILIDSEQLESGEAMSKEFKKMAALAIEEFKRDYSIRFPGRDAEKLTDEDLLREVMNTVGKPGKLGENVKCVVSVSMLTEGWDANTVTHIMGVRAFGTQLLCEQVVGRGLRRMSYVPNNEGKFDPEYAEVYGVPFSFIPCSGSAIDPKPGPMPTRVRSLEERITSEITFPRLIGYRYDLPRERLTANFNEDSQMSLSTSDIPTKTENAPIVGETSIHTLDELKNHREQEVAFLLAKLTLDKYFRDDEGNDKPWLFPQLVGIARQWLQTCVTLKDNTFPQLLLLIEFTHDAADRIYKAIIASQDGPKHLKPILRPYDNIGSTRYVDFDTTRPVYSTDPKKCHVSHVVADTESWEQKMAQALEEMNEVICYVKNQNLNFTIPYTLDGEDRNYIPDFIVRVKDGNDDPLNLIIEVTGEKKKDKAAKVATARTLWVPAVNNHGSFGRWAFLEISDPWDAKNTVRTFVKGVNNATRP</sequence>
<organism evidence="2">
    <name type="scientific">bioreactor metagenome</name>
    <dbReference type="NCBI Taxonomy" id="1076179"/>
    <lineage>
        <taxon>unclassified sequences</taxon>
        <taxon>metagenomes</taxon>
        <taxon>ecological metagenomes</taxon>
    </lineage>
</organism>
<protein>
    <recommendedName>
        <fullName evidence="1">Helicase/UvrB N-terminal domain-containing protein</fullName>
    </recommendedName>
</protein>
<dbReference type="Gene3D" id="3.40.91.30">
    <property type="match status" value="1"/>
</dbReference>
<name>A0A644TCS9_9ZZZZ</name>
<evidence type="ECO:0000259" key="1">
    <source>
        <dbReference type="Pfam" id="PF04851"/>
    </source>
</evidence>
<dbReference type="InterPro" id="IPR027417">
    <property type="entry name" value="P-loop_NTPase"/>
</dbReference>
<reference evidence="2" key="1">
    <citation type="submission" date="2019-08" db="EMBL/GenBank/DDBJ databases">
        <authorList>
            <person name="Kucharzyk K."/>
            <person name="Murdoch R.W."/>
            <person name="Higgins S."/>
            <person name="Loffler F."/>
        </authorList>
    </citation>
    <scope>NUCLEOTIDE SEQUENCE</scope>
</reference>
<dbReference type="GO" id="GO:0016787">
    <property type="term" value="F:hydrolase activity"/>
    <property type="evidence" value="ECO:0007669"/>
    <property type="project" value="InterPro"/>
</dbReference>
<dbReference type="InterPro" id="IPR050742">
    <property type="entry name" value="Helicase_Restrict-Modif_Enz"/>
</dbReference>
<dbReference type="PANTHER" id="PTHR47396">
    <property type="entry name" value="TYPE I RESTRICTION ENZYME ECOKI R PROTEIN"/>
    <property type="match status" value="1"/>
</dbReference>
<evidence type="ECO:0000313" key="2">
    <source>
        <dbReference type="EMBL" id="MPL64713.1"/>
    </source>
</evidence>
<dbReference type="EMBL" id="VSSQ01000026">
    <property type="protein sequence ID" value="MPL64713.1"/>
    <property type="molecule type" value="Genomic_DNA"/>
</dbReference>
<dbReference type="Gene3D" id="3.40.50.300">
    <property type="entry name" value="P-loop containing nucleotide triphosphate hydrolases"/>
    <property type="match status" value="2"/>
</dbReference>
<gene>
    <name evidence="2" type="ORF">SDC9_10371</name>
</gene>